<evidence type="ECO:0000256" key="2">
    <source>
        <dbReference type="PROSITE-ProRule" id="PRU01331"/>
    </source>
</evidence>
<dbReference type="SUPFAM" id="SSF55931">
    <property type="entry name" value="Glutamine synthetase/guanido kinase"/>
    <property type="match status" value="1"/>
</dbReference>
<dbReference type="Proteomes" id="UP000886520">
    <property type="component" value="Chromosome 2"/>
</dbReference>
<dbReference type="Gene3D" id="3.30.590.10">
    <property type="entry name" value="Glutamine synthetase/guanido kinase, catalytic domain"/>
    <property type="match status" value="1"/>
</dbReference>
<dbReference type="OrthoDB" id="77835at2759"/>
<dbReference type="InterPro" id="IPR008146">
    <property type="entry name" value="Gln_synth_cat_dom"/>
</dbReference>
<dbReference type="GO" id="GO:0004356">
    <property type="term" value="F:glutamine synthetase activity"/>
    <property type="evidence" value="ECO:0007669"/>
    <property type="project" value="InterPro"/>
</dbReference>
<comment type="similarity">
    <text evidence="2 3">Belongs to the glutamine synthetase family.</text>
</comment>
<dbReference type="PANTHER" id="PTHR43785">
    <property type="entry name" value="GAMMA-GLUTAMYLPUTRESCINE SYNTHETASE"/>
    <property type="match status" value="1"/>
</dbReference>
<dbReference type="EMBL" id="JABFUD020000003">
    <property type="protein sequence ID" value="KAI5081820.1"/>
    <property type="molecule type" value="Genomic_DNA"/>
</dbReference>
<keyword evidence="1" id="KW-0436">Ligase</keyword>
<evidence type="ECO:0000259" key="4">
    <source>
        <dbReference type="PROSITE" id="PS51987"/>
    </source>
</evidence>
<dbReference type="PROSITE" id="PS51987">
    <property type="entry name" value="GS_CATALYTIC"/>
    <property type="match status" value="1"/>
</dbReference>
<comment type="caution">
    <text evidence="5">The sequence shown here is derived from an EMBL/GenBank/DDBJ whole genome shotgun (WGS) entry which is preliminary data.</text>
</comment>
<dbReference type="PANTHER" id="PTHR43785:SF2">
    <property type="entry name" value="TYPE-1 GLUTAMINE SYNTHETASE 1"/>
    <property type="match status" value="1"/>
</dbReference>
<name>A0A9D4ZQU1_ADICA</name>
<accession>A0A9D4ZQU1</accession>
<dbReference type="Pfam" id="PF00120">
    <property type="entry name" value="Gln-synt_C"/>
    <property type="match status" value="1"/>
</dbReference>
<dbReference type="InterPro" id="IPR014746">
    <property type="entry name" value="Gln_synth/guanido_kin_cat_dom"/>
</dbReference>
<dbReference type="SMART" id="SM01230">
    <property type="entry name" value="Gln-synt_C"/>
    <property type="match status" value="1"/>
</dbReference>
<reference evidence="5" key="1">
    <citation type="submission" date="2021-01" db="EMBL/GenBank/DDBJ databases">
        <title>Adiantum capillus-veneris genome.</title>
        <authorList>
            <person name="Fang Y."/>
            <person name="Liao Q."/>
        </authorList>
    </citation>
    <scope>NUCLEOTIDE SEQUENCE</scope>
    <source>
        <strain evidence="5">H3</strain>
        <tissue evidence="5">Leaf</tissue>
    </source>
</reference>
<dbReference type="AlphaFoldDB" id="A0A9D4ZQU1"/>
<organism evidence="5 6">
    <name type="scientific">Adiantum capillus-veneris</name>
    <name type="common">Maidenhair fern</name>
    <dbReference type="NCBI Taxonomy" id="13818"/>
    <lineage>
        <taxon>Eukaryota</taxon>
        <taxon>Viridiplantae</taxon>
        <taxon>Streptophyta</taxon>
        <taxon>Embryophyta</taxon>
        <taxon>Tracheophyta</taxon>
        <taxon>Polypodiopsida</taxon>
        <taxon>Polypodiidae</taxon>
        <taxon>Polypodiales</taxon>
        <taxon>Pteridineae</taxon>
        <taxon>Pteridaceae</taxon>
        <taxon>Vittarioideae</taxon>
        <taxon>Adiantum</taxon>
    </lineage>
</organism>
<protein>
    <recommendedName>
        <fullName evidence="4">GS catalytic domain-containing protein</fullName>
    </recommendedName>
</protein>
<evidence type="ECO:0000256" key="1">
    <source>
        <dbReference type="ARBA" id="ARBA00022598"/>
    </source>
</evidence>
<evidence type="ECO:0000313" key="6">
    <source>
        <dbReference type="Proteomes" id="UP000886520"/>
    </source>
</evidence>
<gene>
    <name evidence="5" type="ORF">GOP47_0001563</name>
</gene>
<evidence type="ECO:0000256" key="3">
    <source>
        <dbReference type="RuleBase" id="RU000384"/>
    </source>
</evidence>
<proteinExistence type="inferred from homology"/>
<keyword evidence="6" id="KW-1185">Reference proteome</keyword>
<evidence type="ECO:0000313" key="5">
    <source>
        <dbReference type="EMBL" id="KAI5081820.1"/>
    </source>
</evidence>
<feature type="domain" description="GS catalytic" evidence="4">
    <location>
        <begin position="1"/>
        <end position="232"/>
    </location>
</feature>
<sequence>MLLRETVKALIQRHGLIATFLPKLFPNDIGSGSHVHISLWEGDKNVFKADSSGGQYGMSKIGQEFMSGVYHHLPSILAFTAPLPNSYERIKPQTWSGAHHCWGRENREAPLRASCPPGTHHDVVSNFELKSFDGCANPHLGLAAILAAGIDGMQKHLQLPEPVDDDPSTLSEGLLKMLPTSLEQSVAALQQNEILKELLGPSLIKCIIAVRQSEIEFYKKQEDFSTMLAVRY</sequence>